<reference evidence="1" key="2">
    <citation type="submission" date="2021-01" db="EMBL/GenBank/DDBJ databases">
        <authorList>
            <person name="Schikora-Tamarit M.A."/>
        </authorList>
    </citation>
    <scope>NUCLEOTIDE SEQUENCE</scope>
    <source>
        <strain evidence="1">CBS2887</strain>
    </source>
</reference>
<dbReference type="AlphaFoldDB" id="A0A9P8QCS8"/>
<evidence type="ECO:0000313" key="1">
    <source>
        <dbReference type="EMBL" id="KAH3687192.1"/>
    </source>
</evidence>
<gene>
    <name evidence="1" type="ORF">WICPIJ_001822</name>
</gene>
<sequence length="433" mass="47990">MNIMIRSDTGSVVQVEEVTTFSATRIFLLTFHFQFDSLMDGLNEFQVTLSLVHGSVLHEQVLDVGVVLDVLSDELDVDSLCQVQVIGEEFDDVLNLLRDMSVQRSEGWCDFFDGLNIEQILFLNHHELSLVVEHTFVLVQVVQWEGNGVQLVEQLLQRQRVQQVVLEDLDVLGANGLEDFGLLEGQDASEQEVQAVRNDQLVRRAGGDVEPVLLVDVHQLLRGRCLDLLWRLLGDESEAVSDDDVQHDVLVRKGKHIADLLGGADHQVDHTDLSCPLHVGVEHRGLEVHVFLLVQHLVPAGDSGLQLTLVTPDSEQRGHKVVSELGVVSLLDEVGVVLQDTVGLQHRVGRVVQVHRLRVEHKEINGDVALDKVQRQVAVVLVGSLENLAPNSVLVENQLTWLGVWNLGQSGDDLPTANVFQKHPGNPEGRPVT</sequence>
<name>A0A9P8QCS8_WICPI</name>
<accession>A0A9P8QCS8</accession>
<keyword evidence="2" id="KW-1185">Reference proteome</keyword>
<evidence type="ECO:0000313" key="2">
    <source>
        <dbReference type="Proteomes" id="UP000774326"/>
    </source>
</evidence>
<proteinExistence type="predicted"/>
<reference evidence="1" key="1">
    <citation type="journal article" date="2021" name="Open Biol.">
        <title>Shared evolutionary footprints suggest mitochondrial oxidative damage underlies multiple complex I losses in fungi.</title>
        <authorList>
            <person name="Schikora-Tamarit M.A."/>
            <person name="Marcet-Houben M."/>
            <person name="Nosek J."/>
            <person name="Gabaldon T."/>
        </authorList>
    </citation>
    <scope>NUCLEOTIDE SEQUENCE</scope>
    <source>
        <strain evidence="1">CBS2887</strain>
    </source>
</reference>
<comment type="caution">
    <text evidence="1">The sequence shown here is derived from an EMBL/GenBank/DDBJ whole genome shotgun (WGS) entry which is preliminary data.</text>
</comment>
<protein>
    <submittedName>
        <fullName evidence="1">Uncharacterized protein</fullName>
    </submittedName>
</protein>
<dbReference type="EMBL" id="JAEUBG010000936">
    <property type="protein sequence ID" value="KAH3687192.1"/>
    <property type="molecule type" value="Genomic_DNA"/>
</dbReference>
<dbReference type="Proteomes" id="UP000774326">
    <property type="component" value="Unassembled WGS sequence"/>
</dbReference>
<organism evidence="1 2">
    <name type="scientific">Wickerhamomyces pijperi</name>
    <name type="common">Yeast</name>
    <name type="synonym">Pichia pijperi</name>
    <dbReference type="NCBI Taxonomy" id="599730"/>
    <lineage>
        <taxon>Eukaryota</taxon>
        <taxon>Fungi</taxon>
        <taxon>Dikarya</taxon>
        <taxon>Ascomycota</taxon>
        <taxon>Saccharomycotina</taxon>
        <taxon>Saccharomycetes</taxon>
        <taxon>Phaffomycetales</taxon>
        <taxon>Wickerhamomycetaceae</taxon>
        <taxon>Wickerhamomyces</taxon>
    </lineage>
</organism>